<name>A0A2P7ZDJ1_9PEZI</name>
<keyword evidence="6 7" id="KW-0788">Thiol protease</keyword>
<dbReference type="PANTHER" id="PTHR10589:SF17">
    <property type="entry name" value="UBIQUITIN CARBOXYL-TERMINAL HYDROLASE"/>
    <property type="match status" value="1"/>
</dbReference>
<dbReference type="PRINTS" id="PR00707">
    <property type="entry name" value="UBCTHYDRLASE"/>
</dbReference>
<dbReference type="GO" id="GO:0006511">
    <property type="term" value="P:ubiquitin-dependent protein catabolic process"/>
    <property type="evidence" value="ECO:0007669"/>
    <property type="project" value="UniProtKB-UniRule"/>
</dbReference>
<dbReference type="InterPro" id="IPR036959">
    <property type="entry name" value="Peptidase_C12_UCH_sf"/>
</dbReference>
<evidence type="ECO:0000256" key="8">
    <source>
        <dbReference type="RuleBase" id="RU361215"/>
    </source>
</evidence>
<evidence type="ECO:0000313" key="11">
    <source>
        <dbReference type="Proteomes" id="UP000243723"/>
    </source>
</evidence>
<dbReference type="InterPro" id="IPR001578">
    <property type="entry name" value="Peptidase_C12_UCH"/>
</dbReference>
<dbReference type="Pfam" id="PF01088">
    <property type="entry name" value="Peptidase_C12"/>
    <property type="match status" value="1"/>
</dbReference>
<dbReference type="InterPro" id="IPR038765">
    <property type="entry name" value="Papain-like_cys_pep_sf"/>
</dbReference>
<keyword evidence="3 7" id="KW-0645">Protease</keyword>
<dbReference type="STRING" id="40998.A0A2P7ZDJ1"/>
<comment type="similarity">
    <text evidence="2 7 8">Belongs to the peptidase C12 family.</text>
</comment>
<evidence type="ECO:0000256" key="4">
    <source>
        <dbReference type="ARBA" id="ARBA00022786"/>
    </source>
</evidence>
<feature type="active site" description="Nucleophile" evidence="7">
    <location>
        <position position="109"/>
    </location>
</feature>
<evidence type="ECO:0000259" key="9">
    <source>
        <dbReference type="PROSITE" id="PS52048"/>
    </source>
</evidence>
<dbReference type="GO" id="GO:0004843">
    <property type="term" value="F:cysteine-type deubiquitinase activity"/>
    <property type="evidence" value="ECO:0007669"/>
    <property type="project" value="UniProtKB-UniRule"/>
</dbReference>
<feature type="site" description="Transition state stabilizer" evidence="7">
    <location>
        <position position="103"/>
    </location>
</feature>
<reference evidence="10 11" key="1">
    <citation type="submission" date="2017-05" db="EMBL/GenBank/DDBJ databases">
        <title>Draft genome sequence of Elsinoe australis.</title>
        <authorList>
            <person name="Cheng Q."/>
        </authorList>
    </citation>
    <scope>NUCLEOTIDE SEQUENCE [LARGE SCALE GENOMIC DNA]</scope>
    <source>
        <strain evidence="10 11">NL1</strain>
    </source>
</reference>
<sequence length="254" mass="27844">MAEYDPHNVDTPPSAKRFIPLENNPEVMTSLLHKLGLSESLGFHDVYSIDDPSLLEFVPRPAHALLLVFPVSETYEKFRVEEDGSKPEYTGSGPGEEVIWYKQTIGNACGLIGLLHGVSNGMSREFIKDDSDLATLLRQAIPLQPKQRADLLYESQALEAAHQGAAAGGDTAAPTAEDNVDLHYVCFVKSKEGNLWEMDGRRKGPLNRGRLGPEEDVLSDKALQLGVKSFLKREEEAGGGELRFSLIALAQSLD</sequence>
<keyword evidence="11" id="KW-1185">Reference proteome</keyword>
<dbReference type="OrthoDB" id="427186at2759"/>
<keyword evidence="5 7" id="KW-0378">Hydrolase</keyword>
<dbReference type="SUPFAM" id="SSF54001">
    <property type="entry name" value="Cysteine proteinases"/>
    <property type="match status" value="1"/>
</dbReference>
<dbReference type="EMBL" id="NHZQ01000236">
    <property type="protein sequence ID" value="PSK46278.1"/>
    <property type="molecule type" value="Genomic_DNA"/>
</dbReference>
<dbReference type="CDD" id="cd09616">
    <property type="entry name" value="Peptidase_C12_UCH_L1_L3"/>
    <property type="match status" value="1"/>
</dbReference>
<dbReference type="EC" id="3.4.19.12" evidence="8"/>
<evidence type="ECO:0000256" key="1">
    <source>
        <dbReference type="ARBA" id="ARBA00000707"/>
    </source>
</evidence>
<protein>
    <recommendedName>
        <fullName evidence="8">Ubiquitin carboxyl-terminal hydrolase</fullName>
        <ecNumber evidence="8">3.4.19.12</ecNumber>
    </recommendedName>
</protein>
<evidence type="ECO:0000256" key="7">
    <source>
        <dbReference type="PROSITE-ProRule" id="PRU01393"/>
    </source>
</evidence>
<dbReference type="PROSITE" id="PS52048">
    <property type="entry name" value="UCH_DOMAIN"/>
    <property type="match status" value="1"/>
</dbReference>
<comment type="catalytic activity">
    <reaction evidence="1 7 8">
        <text>Thiol-dependent hydrolysis of ester, thioester, amide, peptide and isopeptide bonds formed by the C-terminal Gly of ubiquitin (a 76-residue protein attached to proteins as an intracellular targeting signal).</text>
        <dbReference type="EC" id="3.4.19.12"/>
    </reaction>
</comment>
<dbReference type="FunFam" id="3.40.532.10:FF:000008">
    <property type="entry name" value="Ubiquitin carboxyl-terminal hydrolase"/>
    <property type="match status" value="1"/>
</dbReference>
<organism evidence="10 11">
    <name type="scientific">Elsinoe australis</name>
    <dbReference type="NCBI Taxonomy" id="40998"/>
    <lineage>
        <taxon>Eukaryota</taxon>
        <taxon>Fungi</taxon>
        <taxon>Dikarya</taxon>
        <taxon>Ascomycota</taxon>
        <taxon>Pezizomycotina</taxon>
        <taxon>Dothideomycetes</taxon>
        <taxon>Dothideomycetidae</taxon>
        <taxon>Myriangiales</taxon>
        <taxon>Elsinoaceae</taxon>
        <taxon>Elsinoe</taxon>
    </lineage>
</organism>
<gene>
    <name evidence="10" type="ORF">B9Z65_5246</name>
</gene>
<comment type="caution">
    <text evidence="10">The sequence shown here is derived from an EMBL/GenBank/DDBJ whole genome shotgun (WGS) entry which is preliminary data.</text>
</comment>
<evidence type="ECO:0000256" key="5">
    <source>
        <dbReference type="ARBA" id="ARBA00022801"/>
    </source>
</evidence>
<evidence type="ECO:0000256" key="3">
    <source>
        <dbReference type="ARBA" id="ARBA00022670"/>
    </source>
</evidence>
<dbReference type="PANTHER" id="PTHR10589">
    <property type="entry name" value="UBIQUITIN CARBOXYL-TERMINAL HYDROLASE"/>
    <property type="match status" value="1"/>
</dbReference>
<feature type="domain" description="UCH catalytic" evidence="9">
    <location>
        <begin position="17"/>
        <end position="251"/>
    </location>
</feature>
<dbReference type="GO" id="GO:0005737">
    <property type="term" value="C:cytoplasm"/>
    <property type="evidence" value="ECO:0007669"/>
    <property type="project" value="TreeGrafter"/>
</dbReference>
<dbReference type="Proteomes" id="UP000243723">
    <property type="component" value="Unassembled WGS sequence"/>
</dbReference>
<feature type="active site" description="Proton donor" evidence="7">
    <location>
        <position position="183"/>
    </location>
</feature>
<dbReference type="GO" id="GO:0016579">
    <property type="term" value="P:protein deubiquitination"/>
    <property type="evidence" value="ECO:0007669"/>
    <property type="project" value="TreeGrafter"/>
</dbReference>
<evidence type="ECO:0000256" key="2">
    <source>
        <dbReference type="ARBA" id="ARBA00009326"/>
    </source>
</evidence>
<proteinExistence type="inferred from homology"/>
<feature type="site" description="Important for enzyme activity" evidence="7">
    <location>
        <position position="199"/>
    </location>
</feature>
<keyword evidence="4 7" id="KW-0833">Ubl conjugation pathway</keyword>
<accession>A0A2P7ZDJ1</accession>
<evidence type="ECO:0000256" key="6">
    <source>
        <dbReference type="ARBA" id="ARBA00022807"/>
    </source>
</evidence>
<evidence type="ECO:0000313" key="10">
    <source>
        <dbReference type="EMBL" id="PSK46278.1"/>
    </source>
</evidence>
<dbReference type="Gene3D" id="3.40.532.10">
    <property type="entry name" value="Peptidase C12, ubiquitin carboxyl-terminal hydrolase"/>
    <property type="match status" value="1"/>
</dbReference>
<dbReference type="AlphaFoldDB" id="A0A2P7ZDJ1"/>